<comment type="caution">
    <text evidence="6">The sequence shown here is derived from an EMBL/GenBank/DDBJ whole genome shotgun (WGS) entry which is preliminary data.</text>
</comment>
<dbReference type="Proteomes" id="UP000274907">
    <property type="component" value="Unassembled WGS sequence"/>
</dbReference>
<keyword evidence="3" id="KW-0520">NAD</keyword>
<dbReference type="AlphaFoldDB" id="A0A3S0HGV0"/>
<keyword evidence="7" id="KW-1185">Reference proteome</keyword>
<gene>
    <name evidence="6" type="ORF">EAH68_07990</name>
</gene>
<comment type="similarity">
    <text evidence="1">Belongs to the iron-containing alcohol dehydrogenase family.</text>
</comment>
<name>A0A3S0HGV0_9CORY</name>
<dbReference type="Gene3D" id="1.20.1090.10">
    <property type="entry name" value="Dehydroquinate synthase-like - alpha domain"/>
    <property type="match status" value="1"/>
</dbReference>
<dbReference type="GO" id="GO:0018506">
    <property type="term" value="F:maleylacetate reductase activity"/>
    <property type="evidence" value="ECO:0007669"/>
    <property type="project" value="InterPro"/>
</dbReference>
<dbReference type="SUPFAM" id="SSF56796">
    <property type="entry name" value="Dehydroquinate synthase-like"/>
    <property type="match status" value="1"/>
</dbReference>
<evidence type="ECO:0000256" key="1">
    <source>
        <dbReference type="ARBA" id="ARBA00007358"/>
    </source>
</evidence>
<keyword evidence="2" id="KW-0560">Oxidoreductase</keyword>
<evidence type="ECO:0000256" key="3">
    <source>
        <dbReference type="ARBA" id="ARBA00023027"/>
    </source>
</evidence>
<dbReference type="EMBL" id="RXHJ01000008">
    <property type="protein sequence ID" value="RSZ63123.1"/>
    <property type="molecule type" value="Genomic_DNA"/>
</dbReference>
<feature type="domain" description="Alcohol dehydrogenase iron-type/glycerol dehydrogenase GldA" evidence="4">
    <location>
        <begin position="18"/>
        <end position="158"/>
    </location>
</feature>
<evidence type="ECO:0000256" key="2">
    <source>
        <dbReference type="ARBA" id="ARBA00023002"/>
    </source>
</evidence>
<dbReference type="PANTHER" id="PTHR11496:SF102">
    <property type="entry name" value="ALCOHOL DEHYDROGENASE 4"/>
    <property type="match status" value="1"/>
</dbReference>
<dbReference type="CDD" id="cd08177">
    <property type="entry name" value="MAR"/>
    <property type="match status" value="1"/>
</dbReference>
<dbReference type="Gene3D" id="3.40.50.1970">
    <property type="match status" value="1"/>
</dbReference>
<accession>A0A3S0HGV0</accession>
<dbReference type="PANTHER" id="PTHR11496">
    <property type="entry name" value="ALCOHOL DEHYDROGENASE"/>
    <property type="match status" value="1"/>
</dbReference>
<organism evidence="6 7">
    <name type="scientific">Corynebacterium hylobatis</name>
    <dbReference type="NCBI Taxonomy" id="1859290"/>
    <lineage>
        <taxon>Bacteria</taxon>
        <taxon>Bacillati</taxon>
        <taxon>Actinomycetota</taxon>
        <taxon>Actinomycetes</taxon>
        <taxon>Mycobacteriales</taxon>
        <taxon>Corynebacteriaceae</taxon>
        <taxon>Corynebacterium</taxon>
    </lineage>
</organism>
<dbReference type="GO" id="GO:0004022">
    <property type="term" value="F:alcohol dehydrogenase (NAD+) activity"/>
    <property type="evidence" value="ECO:0007669"/>
    <property type="project" value="TreeGrafter"/>
</dbReference>
<proteinExistence type="inferred from homology"/>
<evidence type="ECO:0000259" key="4">
    <source>
        <dbReference type="Pfam" id="PF00465"/>
    </source>
</evidence>
<dbReference type="InterPro" id="IPR039697">
    <property type="entry name" value="Alcohol_dehydrogenase_Fe"/>
</dbReference>
<dbReference type="Pfam" id="PF00465">
    <property type="entry name" value="Fe-ADH"/>
    <property type="match status" value="1"/>
</dbReference>
<dbReference type="InterPro" id="IPR056798">
    <property type="entry name" value="ADH_Fe_C"/>
</dbReference>
<dbReference type="RefSeq" id="WP_126120812.1">
    <property type="nucleotide sequence ID" value="NZ_RXHJ01000008.1"/>
</dbReference>
<evidence type="ECO:0000313" key="7">
    <source>
        <dbReference type="Proteomes" id="UP000274907"/>
    </source>
</evidence>
<feature type="domain" description="Fe-containing alcohol dehydrogenase-like C-terminal" evidence="5">
    <location>
        <begin position="171"/>
        <end position="352"/>
    </location>
</feature>
<evidence type="ECO:0000259" key="5">
    <source>
        <dbReference type="Pfam" id="PF25137"/>
    </source>
</evidence>
<reference evidence="6 7" key="1">
    <citation type="submission" date="2018-12" db="EMBL/GenBank/DDBJ databases">
        <title>YIM 101343 draft genome.</title>
        <authorList>
            <person name="Chen X."/>
        </authorList>
    </citation>
    <scope>NUCLEOTIDE SEQUENCE [LARGE SCALE GENOMIC DNA]</scope>
    <source>
        <strain evidence="6 7">YIM 101343</strain>
    </source>
</reference>
<dbReference type="GO" id="GO:0046872">
    <property type="term" value="F:metal ion binding"/>
    <property type="evidence" value="ECO:0007669"/>
    <property type="project" value="InterPro"/>
</dbReference>
<protein>
    <submittedName>
        <fullName evidence="6">Maleylacetate reductase</fullName>
    </submittedName>
</protein>
<dbReference type="InterPro" id="IPR001670">
    <property type="entry name" value="ADH_Fe/GldA"/>
</dbReference>
<dbReference type="InterPro" id="IPR034786">
    <property type="entry name" value="MAR"/>
</dbReference>
<sequence>MAGRPTDPLNFEHITLGQKVLFGAGRAADFLATEVSGEGARRVMVIAGGRETELARQVTRQIDVQVWHDEVVMHVPVDVAERARTIAREEKIDLVVCVGGGSTVGLAKAVALTDKLPIVAVPTTYAGSEATNVWGLTSNDRKTTGIDDAVLPRTVIYDSDLTLSLPVDLSVASGLNGIAHCVDSMWAPKADPINAALALEGIRALSGGLPLIVQEPTGRRGRDLALYGAYLAAVSFASAGSGIHHKICHTLGGTFDLPHAQTHAVVLPYVLAFNGAHAPEAERRMAEAFGADTALAGLNRLRAEVGAPLRLSDYGFDVGDVVEAARIALEIIPASNPRPVTVGSLSDLLVAATLGDAPESISPEN</sequence>
<dbReference type="Pfam" id="PF25137">
    <property type="entry name" value="ADH_Fe_C"/>
    <property type="match status" value="1"/>
</dbReference>
<evidence type="ECO:0000313" key="6">
    <source>
        <dbReference type="EMBL" id="RSZ63123.1"/>
    </source>
</evidence>
<dbReference type="OrthoDB" id="3812122at2"/>